<organism evidence="1 2">
    <name type="scientific">Plakobranchus ocellatus</name>
    <dbReference type="NCBI Taxonomy" id="259542"/>
    <lineage>
        <taxon>Eukaryota</taxon>
        <taxon>Metazoa</taxon>
        <taxon>Spiralia</taxon>
        <taxon>Lophotrochozoa</taxon>
        <taxon>Mollusca</taxon>
        <taxon>Gastropoda</taxon>
        <taxon>Heterobranchia</taxon>
        <taxon>Euthyneura</taxon>
        <taxon>Panpulmonata</taxon>
        <taxon>Sacoglossa</taxon>
        <taxon>Placobranchoidea</taxon>
        <taxon>Plakobranchidae</taxon>
        <taxon>Plakobranchus</taxon>
    </lineage>
</organism>
<dbReference type="EMBL" id="BLXT01004484">
    <property type="protein sequence ID" value="GFO13385.1"/>
    <property type="molecule type" value="Genomic_DNA"/>
</dbReference>
<dbReference type="AlphaFoldDB" id="A0AAV4B1C7"/>
<gene>
    <name evidence="1" type="ORF">PoB_003989000</name>
</gene>
<dbReference type="Proteomes" id="UP000735302">
    <property type="component" value="Unassembled WGS sequence"/>
</dbReference>
<comment type="caution">
    <text evidence="1">The sequence shown here is derived from an EMBL/GenBank/DDBJ whole genome shotgun (WGS) entry which is preliminary data.</text>
</comment>
<name>A0AAV4B1C7_9GAST</name>
<evidence type="ECO:0000313" key="2">
    <source>
        <dbReference type="Proteomes" id="UP000735302"/>
    </source>
</evidence>
<proteinExistence type="predicted"/>
<accession>A0AAV4B1C7</accession>
<sequence>MICNADSSEIGEDWFVFVYSQSTKGDLRLLSLPSGQGAGGGDRTRDRKVAADLRADSLATVPPTPPPPIGKEGHILVERYLKTQLGRMWLYRLILK</sequence>
<reference evidence="1 2" key="1">
    <citation type="journal article" date="2021" name="Elife">
        <title>Chloroplast acquisition without the gene transfer in kleptoplastic sea slugs, Plakobranchus ocellatus.</title>
        <authorList>
            <person name="Maeda T."/>
            <person name="Takahashi S."/>
            <person name="Yoshida T."/>
            <person name="Shimamura S."/>
            <person name="Takaki Y."/>
            <person name="Nagai Y."/>
            <person name="Toyoda A."/>
            <person name="Suzuki Y."/>
            <person name="Arimoto A."/>
            <person name="Ishii H."/>
            <person name="Satoh N."/>
            <person name="Nishiyama T."/>
            <person name="Hasebe M."/>
            <person name="Maruyama T."/>
            <person name="Minagawa J."/>
            <person name="Obokata J."/>
            <person name="Shigenobu S."/>
        </authorList>
    </citation>
    <scope>NUCLEOTIDE SEQUENCE [LARGE SCALE GENOMIC DNA]</scope>
</reference>
<protein>
    <submittedName>
        <fullName evidence="1">Uncharacterized protein</fullName>
    </submittedName>
</protein>
<keyword evidence="2" id="KW-1185">Reference proteome</keyword>
<evidence type="ECO:0000313" key="1">
    <source>
        <dbReference type="EMBL" id="GFO13385.1"/>
    </source>
</evidence>